<dbReference type="PANTHER" id="PTHR38831:SF2">
    <property type="entry name" value="TYPE II SECRETION SYSTEM PROTEIN K"/>
    <property type="match status" value="1"/>
</dbReference>
<evidence type="ECO:0000256" key="2">
    <source>
        <dbReference type="ARBA" id="ARBA00007246"/>
    </source>
</evidence>
<comment type="similarity">
    <text evidence="2">Belongs to the GSP K family.</text>
</comment>
<protein>
    <submittedName>
        <fullName evidence="12">Type II secretion system protein G domain-containing</fullName>
    </submittedName>
</protein>
<dbReference type="SUPFAM" id="SSF158544">
    <property type="entry name" value="GspK insert domain-like"/>
    <property type="match status" value="1"/>
</dbReference>
<reference evidence="12" key="1">
    <citation type="journal article" date="2021" name="Microb. Physiol.">
        <title>Proteogenomic Insights into the Physiology of Marine, Sulfate-Reducing, Filamentous Desulfonema limicola and Desulfonema magnum.</title>
        <authorList>
            <person name="Schnaars V."/>
            <person name="Wohlbrand L."/>
            <person name="Scheve S."/>
            <person name="Hinrichs C."/>
            <person name="Reinhardt R."/>
            <person name="Rabus R."/>
        </authorList>
    </citation>
    <scope>NUCLEOTIDE SEQUENCE</scope>
    <source>
        <strain evidence="12">4be13</strain>
    </source>
</reference>
<evidence type="ECO:0000313" key="13">
    <source>
        <dbReference type="Proteomes" id="UP000663722"/>
    </source>
</evidence>
<evidence type="ECO:0000256" key="5">
    <source>
        <dbReference type="ARBA" id="ARBA00022519"/>
    </source>
</evidence>
<dbReference type="PIRSF" id="PIRSF002786">
    <property type="entry name" value="XcpX"/>
    <property type="match status" value="1"/>
</dbReference>
<dbReference type="EMBL" id="CP061800">
    <property type="protein sequence ID" value="QTA93225.1"/>
    <property type="molecule type" value="Genomic_DNA"/>
</dbReference>
<evidence type="ECO:0000313" key="12">
    <source>
        <dbReference type="EMBL" id="QTA93225.1"/>
    </source>
</evidence>
<dbReference type="Gene3D" id="1.10.40.60">
    <property type="entry name" value="EpsJ-like"/>
    <property type="match status" value="2"/>
</dbReference>
<organism evidence="12 13">
    <name type="scientific">Desulfonema magnum</name>
    <dbReference type="NCBI Taxonomy" id="45655"/>
    <lineage>
        <taxon>Bacteria</taxon>
        <taxon>Pseudomonadati</taxon>
        <taxon>Thermodesulfobacteriota</taxon>
        <taxon>Desulfobacteria</taxon>
        <taxon>Desulfobacterales</taxon>
        <taxon>Desulfococcaceae</taxon>
        <taxon>Desulfonema</taxon>
    </lineage>
</organism>
<keyword evidence="8 10" id="KW-1133">Transmembrane helix</keyword>
<dbReference type="GO" id="GO:0009306">
    <property type="term" value="P:protein secretion"/>
    <property type="evidence" value="ECO:0007669"/>
    <property type="project" value="InterPro"/>
</dbReference>
<dbReference type="SUPFAM" id="SSF54523">
    <property type="entry name" value="Pili subunits"/>
    <property type="match status" value="1"/>
</dbReference>
<comment type="subcellular location">
    <subcellularLocation>
        <location evidence="1">Cell inner membrane</location>
    </subcellularLocation>
</comment>
<evidence type="ECO:0000256" key="6">
    <source>
        <dbReference type="ARBA" id="ARBA00022692"/>
    </source>
</evidence>
<feature type="domain" description="T2SS protein K first SAM-like" evidence="11">
    <location>
        <begin position="115"/>
        <end position="218"/>
    </location>
</feature>
<gene>
    <name evidence="12" type="ORF">dnm_093260</name>
</gene>
<evidence type="ECO:0000256" key="10">
    <source>
        <dbReference type="SAM" id="Phobius"/>
    </source>
</evidence>
<keyword evidence="5" id="KW-0997">Cell inner membrane</keyword>
<dbReference type="PANTHER" id="PTHR38831">
    <property type="entry name" value="TYPE II SECRETION SYSTEM PROTEIN K"/>
    <property type="match status" value="1"/>
</dbReference>
<keyword evidence="13" id="KW-1185">Reference proteome</keyword>
<keyword evidence="4" id="KW-1003">Cell membrane</keyword>
<keyword evidence="7" id="KW-0653">Protein transport</keyword>
<dbReference type="Gene3D" id="3.30.1300.30">
    <property type="entry name" value="GSPII I/J protein-like"/>
    <property type="match status" value="1"/>
</dbReference>
<keyword evidence="9 10" id="KW-0472">Membrane</keyword>
<evidence type="ECO:0000256" key="4">
    <source>
        <dbReference type="ARBA" id="ARBA00022475"/>
    </source>
</evidence>
<evidence type="ECO:0000256" key="1">
    <source>
        <dbReference type="ARBA" id="ARBA00004533"/>
    </source>
</evidence>
<evidence type="ECO:0000256" key="3">
    <source>
        <dbReference type="ARBA" id="ARBA00022448"/>
    </source>
</evidence>
<dbReference type="Proteomes" id="UP000663722">
    <property type="component" value="Chromosome"/>
</dbReference>
<dbReference type="InterPro" id="IPR005628">
    <property type="entry name" value="GspK"/>
</dbReference>
<dbReference type="GO" id="GO:0005886">
    <property type="term" value="C:plasma membrane"/>
    <property type="evidence" value="ECO:0007669"/>
    <property type="project" value="UniProtKB-SubCell"/>
</dbReference>
<dbReference type="AlphaFoldDB" id="A0A975GTL1"/>
<dbReference type="InterPro" id="IPR049031">
    <property type="entry name" value="T2SSK_SAM-like_1st"/>
</dbReference>
<evidence type="ECO:0000256" key="7">
    <source>
        <dbReference type="ARBA" id="ARBA00022927"/>
    </source>
</evidence>
<evidence type="ECO:0000259" key="11">
    <source>
        <dbReference type="Pfam" id="PF21687"/>
    </source>
</evidence>
<dbReference type="KEGG" id="dmm:dnm_093260"/>
<dbReference type="Pfam" id="PF21687">
    <property type="entry name" value="T2SSK_1st"/>
    <property type="match status" value="1"/>
</dbReference>
<dbReference type="InterPro" id="IPR045584">
    <property type="entry name" value="Pilin-like"/>
</dbReference>
<name>A0A975GTL1_9BACT</name>
<evidence type="ECO:0000256" key="8">
    <source>
        <dbReference type="ARBA" id="ARBA00022989"/>
    </source>
</evidence>
<accession>A0A975GTL1</accession>
<keyword evidence="3" id="KW-0813">Transport</keyword>
<keyword evidence="6 10" id="KW-0812">Transmembrane</keyword>
<sequence length="368" mass="41041">MPLKLLKNKRGMALLLTVTITTLLIAATLELNRKVRATVMTTATTRDRFTLSYMASAGVHAAMAMLIKDKMSDPGSGLDSIQEDWADPEKISEVLQAIPFEEGSVTFKISDELGKIQVNALVDFPRGRKFKEFQASIWDNLIRPVISLDEDRDINETTAIINSVKDWLDSGDDDAITGLSGAESEHYQALDPPYSCRNAPFTDLDEVARVKGINPELFYGAGEIPGISDYMTVYGMTKAPRKVDKKNFTYEGKININTAELPVLGALVGPENLECAQAIYDYRQESEETSDSKRFINSLSGSTWYKNAPGCSDVTINSKVITNSSNFFRIEATAKLHDIELTISAVVFRERDKKTRKWKCRPLSWQTL</sequence>
<feature type="transmembrane region" description="Helical" evidence="10">
    <location>
        <begin position="49"/>
        <end position="67"/>
    </location>
</feature>
<evidence type="ECO:0000256" key="9">
    <source>
        <dbReference type="ARBA" id="ARBA00023136"/>
    </source>
</evidence>
<proteinExistence type="inferred from homology"/>
<dbReference type="InterPro" id="IPR038072">
    <property type="entry name" value="GspK_central_sf"/>
</dbReference>
<feature type="transmembrane region" description="Helical" evidence="10">
    <location>
        <begin position="12"/>
        <end position="29"/>
    </location>
</feature>